<evidence type="ECO:0000313" key="1">
    <source>
        <dbReference type="EMBL" id="PSW16408.1"/>
    </source>
</evidence>
<protein>
    <recommendedName>
        <fullName evidence="3">DUF2946 domain-containing protein</fullName>
    </recommendedName>
</protein>
<evidence type="ECO:0008006" key="3">
    <source>
        <dbReference type="Google" id="ProtNLM"/>
    </source>
</evidence>
<organism evidence="1 2">
    <name type="scientific">Photobacterium rosenbergii</name>
    <dbReference type="NCBI Taxonomy" id="294936"/>
    <lineage>
        <taxon>Bacteria</taxon>
        <taxon>Pseudomonadati</taxon>
        <taxon>Pseudomonadota</taxon>
        <taxon>Gammaproteobacteria</taxon>
        <taxon>Vibrionales</taxon>
        <taxon>Vibrionaceae</taxon>
        <taxon>Photobacterium</taxon>
    </lineage>
</organism>
<dbReference type="EMBL" id="PYMB01000001">
    <property type="protein sequence ID" value="PSW16408.1"/>
    <property type="molecule type" value="Genomic_DNA"/>
</dbReference>
<dbReference type="RefSeq" id="WP_107297029.1">
    <property type="nucleotide sequence ID" value="NZ_PYMB01000001.1"/>
</dbReference>
<dbReference type="AlphaFoldDB" id="A0A2T3NLT2"/>
<dbReference type="Proteomes" id="UP000241346">
    <property type="component" value="Unassembled WGS sequence"/>
</dbReference>
<accession>A0A2T3NLT2</accession>
<gene>
    <name evidence="1" type="ORF">C9J01_05265</name>
</gene>
<reference evidence="1 2" key="1">
    <citation type="submission" date="2018-03" db="EMBL/GenBank/DDBJ databases">
        <title>Whole genome sequencing of Histamine producing bacteria.</title>
        <authorList>
            <person name="Butler K."/>
        </authorList>
    </citation>
    <scope>NUCLEOTIDE SEQUENCE [LARGE SCALE GENOMIC DNA]</scope>
    <source>
        <strain evidence="1 2">DSM 19138</strain>
    </source>
</reference>
<evidence type="ECO:0000313" key="2">
    <source>
        <dbReference type="Proteomes" id="UP000241346"/>
    </source>
</evidence>
<dbReference type="OrthoDB" id="5875028at2"/>
<proteinExistence type="predicted"/>
<sequence length="146" mass="16515">MLSNFPFSQPLFHFRKWFCSLLVLALFSSSLLSSIVVLNPQYFEKQAGWLTGNNVLVCTSDGLKWVSISSLERHSNHQSHEEHSSFNAHCPVFKLHDGKGFSFDGAYNFVGFIQFVGHIGNIESQYHGLTNKLYRIAPKHSPPMAI</sequence>
<name>A0A2T3NLT2_9GAMM</name>
<comment type="caution">
    <text evidence="1">The sequence shown here is derived from an EMBL/GenBank/DDBJ whole genome shotgun (WGS) entry which is preliminary data.</text>
</comment>